<gene>
    <name evidence="8" type="primary">mobA</name>
    <name evidence="10" type="ORF">ENQ76_10625</name>
</gene>
<comment type="subcellular location">
    <subcellularLocation>
        <location evidence="8">Cytoplasm</location>
    </subcellularLocation>
</comment>
<dbReference type="InterPro" id="IPR029044">
    <property type="entry name" value="Nucleotide-diphossugar_trans"/>
</dbReference>
<comment type="cofactor">
    <cofactor evidence="8">
        <name>Mg(2+)</name>
        <dbReference type="ChEBI" id="CHEBI:18420"/>
    </cofactor>
</comment>
<feature type="binding site" evidence="8">
    <location>
        <position position="100"/>
    </location>
    <ligand>
        <name>GTP</name>
        <dbReference type="ChEBI" id="CHEBI:37565"/>
    </ligand>
</feature>
<dbReference type="PANTHER" id="PTHR19136:SF81">
    <property type="entry name" value="MOLYBDENUM COFACTOR GUANYLYLTRANSFERASE"/>
    <property type="match status" value="1"/>
</dbReference>
<evidence type="ECO:0000256" key="6">
    <source>
        <dbReference type="ARBA" id="ARBA00023134"/>
    </source>
</evidence>
<comment type="similarity">
    <text evidence="8">Belongs to the MobA family.</text>
</comment>
<feature type="binding site" evidence="8">
    <location>
        <position position="69"/>
    </location>
    <ligand>
        <name>GTP</name>
        <dbReference type="ChEBI" id="CHEBI:37565"/>
    </ligand>
</feature>
<dbReference type="AlphaFoldDB" id="A0A7C2JYQ4"/>
<dbReference type="Pfam" id="PF12804">
    <property type="entry name" value="NTP_transf_3"/>
    <property type="match status" value="1"/>
</dbReference>
<dbReference type="Gene3D" id="3.90.550.10">
    <property type="entry name" value="Spore Coat Polysaccharide Biosynthesis Protein SpsA, Chain A"/>
    <property type="match status" value="1"/>
</dbReference>
<keyword evidence="7 8" id="KW-0501">Molybdenum cofactor biosynthesis</keyword>
<comment type="catalytic activity">
    <reaction evidence="8">
        <text>Mo-molybdopterin + GTP + H(+) = Mo-molybdopterin guanine dinucleotide + diphosphate</text>
        <dbReference type="Rhea" id="RHEA:34243"/>
        <dbReference type="ChEBI" id="CHEBI:15378"/>
        <dbReference type="ChEBI" id="CHEBI:33019"/>
        <dbReference type="ChEBI" id="CHEBI:37565"/>
        <dbReference type="ChEBI" id="CHEBI:71302"/>
        <dbReference type="ChEBI" id="CHEBI:71310"/>
        <dbReference type="EC" id="2.7.7.77"/>
    </reaction>
</comment>
<feature type="domain" description="MobA-like NTP transferase" evidence="9">
    <location>
        <begin position="5"/>
        <end position="155"/>
    </location>
</feature>
<keyword evidence="5 8" id="KW-0460">Magnesium</keyword>
<evidence type="ECO:0000256" key="7">
    <source>
        <dbReference type="ARBA" id="ARBA00023150"/>
    </source>
</evidence>
<comment type="caution">
    <text evidence="8">Lacks conserved residue(s) required for the propagation of feature annotation.</text>
</comment>
<proteinExistence type="inferred from homology"/>
<evidence type="ECO:0000256" key="4">
    <source>
        <dbReference type="ARBA" id="ARBA00022741"/>
    </source>
</evidence>
<evidence type="ECO:0000256" key="1">
    <source>
        <dbReference type="ARBA" id="ARBA00022490"/>
    </source>
</evidence>
<dbReference type="GO" id="GO:0005737">
    <property type="term" value="C:cytoplasm"/>
    <property type="evidence" value="ECO:0007669"/>
    <property type="project" value="UniProtKB-SubCell"/>
</dbReference>
<dbReference type="GO" id="GO:0005525">
    <property type="term" value="F:GTP binding"/>
    <property type="evidence" value="ECO:0007669"/>
    <property type="project" value="UniProtKB-UniRule"/>
</dbReference>
<reference evidence="10" key="1">
    <citation type="journal article" date="2020" name="mSystems">
        <title>Genome- and Community-Level Interaction Insights into Carbon Utilization and Element Cycling Functions of Hydrothermarchaeota in Hydrothermal Sediment.</title>
        <authorList>
            <person name="Zhou Z."/>
            <person name="Liu Y."/>
            <person name="Xu W."/>
            <person name="Pan J."/>
            <person name="Luo Z.H."/>
            <person name="Li M."/>
        </authorList>
    </citation>
    <scope>NUCLEOTIDE SEQUENCE [LARGE SCALE GENOMIC DNA]</scope>
    <source>
        <strain evidence="10">SpSt-339</strain>
    </source>
</reference>
<evidence type="ECO:0000256" key="5">
    <source>
        <dbReference type="ARBA" id="ARBA00022842"/>
    </source>
</evidence>
<keyword evidence="1 8" id="KW-0963">Cytoplasm</keyword>
<evidence type="ECO:0000256" key="2">
    <source>
        <dbReference type="ARBA" id="ARBA00022679"/>
    </source>
</evidence>
<comment type="function">
    <text evidence="8">Transfers a GMP moiety from GTP to Mo-molybdopterin (Mo-MPT) cofactor (Moco or molybdenum cofactor) to form Mo-molybdopterin guanine dinucleotide (Mo-MGD) cofactor.</text>
</comment>
<feature type="binding site" evidence="8">
    <location>
        <position position="20"/>
    </location>
    <ligand>
        <name>GTP</name>
        <dbReference type="ChEBI" id="CHEBI:37565"/>
    </ligand>
</feature>
<dbReference type="EC" id="2.7.7.77" evidence="8"/>
<dbReference type="SUPFAM" id="SSF53448">
    <property type="entry name" value="Nucleotide-diphospho-sugar transferases"/>
    <property type="match status" value="1"/>
</dbReference>
<dbReference type="GO" id="GO:0006777">
    <property type="term" value="P:Mo-molybdopterin cofactor biosynthetic process"/>
    <property type="evidence" value="ECO:0007669"/>
    <property type="project" value="UniProtKB-KW"/>
</dbReference>
<organism evidence="10">
    <name type="scientific">Schlesneria paludicola</name>
    <dbReference type="NCBI Taxonomy" id="360056"/>
    <lineage>
        <taxon>Bacteria</taxon>
        <taxon>Pseudomonadati</taxon>
        <taxon>Planctomycetota</taxon>
        <taxon>Planctomycetia</taxon>
        <taxon>Planctomycetales</taxon>
        <taxon>Planctomycetaceae</taxon>
        <taxon>Schlesneria</taxon>
    </lineage>
</organism>
<keyword evidence="4 8" id="KW-0547">Nucleotide-binding</keyword>
<dbReference type="HAMAP" id="MF_00316">
    <property type="entry name" value="MobA"/>
    <property type="match status" value="1"/>
</dbReference>
<comment type="domain">
    <text evidence="8">The N-terminal domain determines nucleotide recognition and specific binding, while the C-terminal domain determines the specific binding to the target protein.</text>
</comment>
<dbReference type="InterPro" id="IPR013482">
    <property type="entry name" value="Molybde_CF_guanTrfase"/>
</dbReference>
<evidence type="ECO:0000256" key="3">
    <source>
        <dbReference type="ARBA" id="ARBA00022723"/>
    </source>
</evidence>
<keyword evidence="10" id="KW-0548">Nucleotidyltransferase</keyword>
<name>A0A7C2JYQ4_9PLAN</name>
<dbReference type="CDD" id="cd02503">
    <property type="entry name" value="MobA"/>
    <property type="match status" value="1"/>
</dbReference>
<keyword evidence="3 8" id="KW-0479">Metal-binding</keyword>
<keyword evidence="2 8" id="KW-0808">Transferase</keyword>
<evidence type="ECO:0000313" key="10">
    <source>
        <dbReference type="EMBL" id="HEN15906.1"/>
    </source>
</evidence>
<dbReference type="InterPro" id="IPR025877">
    <property type="entry name" value="MobA-like_NTP_Trfase"/>
</dbReference>
<evidence type="ECO:0000259" key="9">
    <source>
        <dbReference type="Pfam" id="PF12804"/>
    </source>
</evidence>
<feature type="binding site" evidence="8">
    <location>
        <begin position="8"/>
        <end position="10"/>
    </location>
    <ligand>
        <name>GTP</name>
        <dbReference type="ChEBI" id="CHEBI:37565"/>
    </ligand>
</feature>
<comment type="caution">
    <text evidence="10">The sequence shown here is derived from an EMBL/GenBank/DDBJ whole genome shotgun (WGS) entry which is preliminary data.</text>
</comment>
<evidence type="ECO:0000256" key="8">
    <source>
        <dbReference type="HAMAP-Rule" id="MF_00316"/>
    </source>
</evidence>
<accession>A0A7C2JYQ4</accession>
<dbReference type="GO" id="GO:0046872">
    <property type="term" value="F:metal ion binding"/>
    <property type="evidence" value="ECO:0007669"/>
    <property type="project" value="UniProtKB-KW"/>
</dbReference>
<protein>
    <recommendedName>
        <fullName evidence="8">Probable molybdenum cofactor guanylyltransferase</fullName>
        <shortName evidence="8">MoCo guanylyltransferase</shortName>
        <ecNumber evidence="8">2.7.7.77</ecNumber>
    </recommendedName>
    <alternativeName>
        <fullName evidence="8">GTP:molybdopterin guanylyltransferase</fullName>
    </alternativeName>
    <alternativeName>
        <fullName evidence="8">Mo-MPT guanylyltransferase</fullName>
    </alternativeName>
    <alternativeName>
        <fullName evidence="8">Molybdopterin guanylyltransferase</fullName>
    </alternativeName>
    <alternativeName>
        <fullName evidence="8">Molybdopterin-guanine dinucleotide synthase</fullName>
        <shortName evidence="8">MGD synthase</shortName>
    </alternativeName>
</protein>
<dbReference type="PANTHER" id="PTHR19136">
    <property type="entry name" value="MOLYBDENUM COFACTOR GUANYLYLTRANSFERASE"/>
    <property type="match status" value="1"/>
</dbReference>
<dbReference type="EMBL" id="DSOK01000299">
    <property type="protein sequence ID" value="HEN15906.1"/>
    <property type="molecule type" value="Genomic_DNA"/>
</dbReference>
<keyword evidence="6 8" id="KW-0342">GTP-binding</keyword>
<sequence length="201" mass="21831">MHPGAIVLCGGRSTRMGRDKATLPFGPESLLQRVVRLLSTVVDAGDIVVVAAADQILPTLPVEVVVARDLQPERGPLEGLASGLAALPGRVDAVYATSCDVPLLEPAFVRRMFDLLGDSAIAVPRDGEYHHPLAAVYRPSVLTAVQQLLAEDRLRPRFLFDLVPTRDVSVDDLEDVDPERHTLMNLNRPEDYEAALRIAGL</sequence>
<feature type="binding site" evidence="8">
    <location>
        <position position="100"/>
    </location>
    <ligand>
        <name>Mg(2+)</name>
        <dbReference type="ChEBI" id="CHEBI:18420"/>
    </ligand>
</feature>
<dbReference type="GO" id="GO:0061603">
    <property type="term" value="F:molybdenum cofactor guanylyltransferase activity"/>
    <property type="evidence" value="ECO:0007669"/>
    <property type="project" value="UniProtKB-EC"/>
</dbReference>